<dbReference type="GO" id="GO:0003955">
    <property type="term" value="F:NAD(P)H dehydrogenase (quinone) activity"/>
    <property type="evidence" value="ECO:0007669"/>
    <property type="project" value="TreeGrafter"/>
</dbReference>
<evidence type="ECO:0000313" key="13">
    <source>
        <dbReference type="EMBL" id="PPB49255.1"/>
    </source>
</evidence>
<dbReference type="Gene3D" id="3.50.50.60">
    <property type="entry name" value="FAD/NAD(P)-binding domain"/>
    <property type="match status" value="2"/>
</dbReference>
<sequence>MDYTFDVLVIGGGPAGMAAATRAAELGARTAVVERSALGGTCVNSGCVPTRVLAKTARLFREVRTAYDYGIVVAEPSVDWDKTVQRVRATVARVLDAKGYGATMERLAIELIEGDAELTGEHTVVVDGREVTAAAIILCIGGSGRRLPIEGAEHAFLPHEVLELPDLPATVAIIGGGHTGAQMTTIFDAMGSEVLLLDVAPRILMTEDEDVADAVTASFRGRGIRVEAGISGVDSIRRDDGGLNLTWQRDDEPESITVDAVVMATGWPANLGGLGLDAAGVRTARSFIPVDDYLRSNVPHIFVAGDANGSSMLVQAAVFEGETAAENAVMGAMRTTPHHLLPEGGFTDPDYAGVGLTEAQARGRDVECHAVTVPYAAAERPIIDDREQGFLKLVIDRRRELILGAHAVGENAVELITAVAAAMAAGTDLATLARVKFAYPTYGAIIGQAARAGLHS</sequence>
<dbReference type="PANTHER" id="PTHR43014:SF2">
    <property type="entry name" value="MERCURIC REDUCTASE"/>
    <property type="match status" value="1"/>
</dbReference>
<evidence type="ECO:0000256" key="6">
    <source>
        <dbReference type="ARBA" id="ARBA00023157"/>
    </source>
</evidence>
<keyword evidence="8" id="KW-0547">Nucleotide-binding</keyword>
<evidence type="ECO:0000256" key="4">
    <source>
        <dbReference type="ARBA" id="ARBA00022857"/>
    </source>
</evidence>
<dbReference type="AlphaFoldDB" id="A0A2S5IXI4"/>
<feature type="binding site" evidence="8">
    <location>
        <position position="306"/>
    </location>
    <ligand>
        <name>FAD</name>
        <dbReference type="ChEBI" id="CHEBI:57692"/>
    </ligand>
</feature>
<dbReference type="InterPro" id="IPR036188">
    <property type="entry name" value="FAD/NAD-bd_sf"/>
</dbReference>
<dbReference type="InterPro" id="IPR012999">
    <property type="entry name" value="Pyr_OxRdtase_I_AS"/>
</dbReference>
<dbReference type="SUPFAM" id="SSF51905">
    <property type="entry name" value="FAD/NAD(P)-binding domain"/>
    <property type="match status" value="1"/>
</dbReference>
<organism evidence="13 14">
    <name type="scientific">Arthrobacter pityocampae</name>
    <dbReference type="NCBI Taxonomy" id="547334"/>
    <lineage>
        <taxon>Bacteria</taxon>
        <taxon>Bacillati</taxon>
        <taxon>Actinomycetota</taxon>
        <taxon>Actinomycetes</taxon>
        <taxon>Micrococcales</taxon>
        <taxon>Micrococcaceae</taxon>
        <taxon>Arthrobacter</taxon>
    </lineage>
</organism>
<dbReference type="OrthoDB" id="9800167at2"/>
<dbReference type="PANTHER" id="PTHR43014">
    <property type="entry name" value="MERCURIC REDUCTASE"/>
    <property type="match status" value="1"/>
</dbReference>
<proteinExistence type="inferred from homology"/>
<dbReference type="InterPro" id="IPR004099">
    <property type="entry name" value="Pyr_nucl-diS_OxRdtase_dimer"/>
</dbReference>
<dbReference type="Pfam" id="PF02852">
    <property type="entry name" value="Pyr_redox_dim"/>
    <property type="match status" value="1"/>
</dbReference>
<dbReference type="PROSITE" id="PS00076">
    <property type="entry name" value="PYRIDINE_REDOX_1"/>
    <property type="match status" value="1"/>
</dbReference>
<evidence type="ECO:0000259" key="12">
    <source>
        <dbReference type="Pfam" id="PF07992"/>
    </source>
</evidence>
<feature type="binding site" evidence="8">
    <location>
        <position position="266"/>
    </location>
    <ligand>
        <name>NAD(+)</name>
        <dbReference type="ChEBI" id="CHEBI:57540"/>
    </ligand>
</feature>
<gene>
    <name evidence="13" type="ORF">C4K88_11245</name>
</gene>
<keyword evidence="14" id="KW-1185">Reference proteome</keyword>
<dbReference type="EMBL" id="PRKW01000004">
    <property type="protein sequence ID" value="PPB49255.1"/>
    <property type="molecule type" value="Genomic_DNA"/>
</dbReference>
<keyword evidence="3 8" id="KW-0274">FAD</keyword>
<accession>A0A2S5IXI4</accession>
<keyword evidence="8" id="KW-0520">NAD</keyword>
<keyword evidence="4" id="KW-0521">NADP</keyword>
<dbReference type="PRINTS" id="PR00368">
    <property type="entry name" value="FADPNR"/>
</dbReference>
<evidence type="ECO:0000256" key="8">
    <source>
        <dbReference type="PIRSR" id="PIRSR000350-3"/>
    </source>
</evidence>
<dbReference type="InterPro" id="IPR023753">
    <property type="entry name" value="FAD/NAD-binding_dom"/>
</dbReference>
<comment type="cofactor">
    <cofactor evidence="8">
        <name>FAD</name>
        <dbReference type="ChEBI" id="CHEBI:57692"/>
    </cofactor>
    <text evidence="8">Binds 1 FAD per subunit.</text>
</comment>
<feature type="domain" description="Pyridine nucleotide-disulphide oxidoreductase dimerisation" evidence="11">
    <location>
        <begin position="342"/>
        <end position="446"/>
    </location>
</feature>
<dbReference type="Pfam" id="PF07992">
    <property type="entry name" value="Pyr_redox_2"/>
    <property type="match status" value="1"/>
</dbReference>
<evidence type="ECO:0000256" key="1">
    <source>
        <dbReference type="ARBA" id="ARBA00007532"/>
    </source>
</evidence>
<keyword evidence="2 10" id="KW-0285">Flavoprotein</keyword>
<feature type="domain" description="FAD/NAD(P)-binding" evidence="12">
    <location>
        <begin position="5"/>
        <end position="321"/>
    </location>
</feature>
<evidence type="ECO:0000256" key="3">
    <source>
        <dbReference type="ARBA" id="ARBA00022827"/>
    </source>
</evidence>
<reference evidence="13 14" key="1">
    <citation type="journal article" date="2014" name="Int. J. Syst. Evol. Microbiol.">
        <title>Arthrobacter pityocampae sp. nov., isolated from Thaumetopoea pityocampa (Lep., Thaumetopoeidae).</title>
        <authorList>
            <person name="Ince I.A."/>
            <person name="Demirbag Z."/>
            <person name="Kati H."/>
        </authorList>
    </citation>
    <scope>NUCLEOTIDE SEQUENCE [LARGE SCALE GENOMIC DNA]</scope>
    <source>
        <strain evidence="13 14">Tp2</strain>
    </source>
</reference>
<dbReference type="FunFam" id="3.30.390.30:FF:000001">
    <property type="entry name" value="Dihydrolipoyl dehydrogenase"/>
    <property type="match status" value="1"/>
</dbReference>
<dbReference type="InterPro" id="IPR001100">
    <property type="entry name" value="Pyr_nuc-diS_OxRdtase"/>
</dbReference>
<keyword evidence="7 10" id="KW-0676">Redox-active center</keyword>
<evidence type="ECO:0000256" key="7">
    <source>
        <dbReference type="ARBA" id="ARBA00023284"/>
    </source>
</evidence>
<feature type="disulfide bond" description="Redox-active" evidence="9">
    <location>
        <begin position="42"/>
        <end position="47"/>
    </location>
</feature>
<keyword evidence="6" id="KW-1015">Disulfide bond</keyword>
<comment type="caution">
    <text evidence="13">The sequence shown here is derived from an EMBL/GenBank/DDBJ whole genome shotgun (WGS) entry which is preliminary data.</text>
</comment>
<comment type="similarity">
    <text evidence="1 10">Belongs to the class-I pyridine nucleotide-disulfide oxidoreductase family.</text>
</comment>
<dbReference type="PIRSF" id="PIRSF000350">
    <property type="entry name" value="Mercury_reductase_MerA"/>
    <property type="match status" value="1"/>
</dbReference>
<evidence type="ECO:0000256" key="10">
    <source>
        <dbReference type="RuleBase" id="RU003691"/>
    </source>
</evidence>
<dbReference type="PRINTS" id="PR00411">
    <property type="entry name" value="PNDRDTASEI"/>
</dbReference>
<name>A0A2S5IXI4_9MICC</name>
<dbReference type="GO" id="GO:0016668">
    <property type="term" value="F:oxidoreductase activity, acting on a sulfur group of donors, NAD(P) as acceptor"/>
    <property type="evidence" value="ECO:0007669"/>
    <property type="project" value="InterPro"/>
</dbReference>
<dbReference type="RefSeq" id="WP_104121687.1">
    <property type="nucleotide sequence ID" value="NZ_PRKW01000004.1"/>
</dbReference>
<evidence type="ECO:0000256" key="5">
    <source>
        <dbReference type="ARBA" id="ARBA00023002"/>
    </source>
</evidence>
<evidence type="ECO:0000259" key="11">
    <source>
        <dbReference type="Pfam" id="PF02852"/>
    </source>
</evidence>
<dbReference type="InterPro" id="IPR016156">
    <property type="entry name" value="FAD/NAD-linked_Rdtase_dimer_sf"/>
</dbReference>
<dbReference type="Gene3D" id="3.30.390.30">
    <property type="match status" value="1"/>
</dbReference>
<evidence type="ECO:0000256" key="2">
    <source>
        <dbReference type="ARBA" id="ARBA00022630"/>
    </source>
</evidence>
<evidence type="ECO:0000313" key="14">
    <source>
        <dbReference type="Proteomes" id="UP000239297"/>
    </source>
</evidence>
<dbReference type="Proteomes" id="UP000239297">
    <property type="component" value="Unassembled WGS sequence"/>
</dbReference>
<evidence type="ECO:0000256" key="9">
    <source>
        <dbReference type="PIRSR" id="PIRSR000350-4"/>
    </source>
</evidence>
<dbReference type="GO" id="GO:0050660">
    <property type="term" value="F:flavin adenine dinucleotide binding"/>
    <property type="evidence" value="ECO:0007669"/>
    <property type="project" value="TreeGrafter"/>
</dbReference>
<dbReference type="SUPFAM" id="SSF55424">
    <property type="entry name" value="FAD/NAD-linked reductases, dimerisation (C-terminal) domain"/>
    <property type="match status" value="1"/>
</dbReference>
<keyword evidence="5 10" id="KW-0560">Oxidoreductase</keyword>
<protein>
    <submittedName>
        <fullName evidence="13">NAD(P)/FAD-dependent oxidoreductase</fullName>
    </submittedName>
</protein>